<dbReference type="EMBL" id="JASCZI010273443">
    <property type="protein sequence ID" value="MED6224850.1"/>
    <property type="molecule type" value="Genomic_DNA"/>
</dbReference>
<evidence type="ECO:0000313" key="1">
    <source>
        <dbReference type="EMBL" id="MED6224850.1"/>
    </source>
</evidence>
<organism evidence="1 2">
    <name type="scientific">Stylosanthes scabra</name>
    <dbReference type="NCBI Taxonomy" id="79078"/>
    <lineage>
        <taxon>Eukaryota</taxon>
        <taxon>Viridiplantae</taxon>
        <taxon>Streptophyta</taxon>
        <taxon>Embryophyta</taxon>
        <taxon>Tracheophyta</taxon>
        <taxon>Spermatophyta</taxon>
        <taxon>Magnoliopsida</taxon>
        <taxon>eudicotyledons</taxon>
        <taxon>Gunneridae</taxon>
        <taxon>Pentapetalae</taxon>
        <taxon>rosids</taxon>
        <taxon>fabids</taxon>
        <taxon>Fabales</taxon>
        <taxon>Fabaceae</taxon>
        <taxon>Papilionoideae</taxon>
        <taxon>50 kb inversion clade</taxon>
        <taxon>dalbergioids sensu lato</taxon>
        <taxon>Dalbergieae</taxon>
        <taxon>Pterocarpus clade</taxon>
        <taxon>Stylosanthes</taxon>
    </lineage>
</organism>
<gene>
    <name evidence="1" type="ORF">PIB30_088098</name>
</gene>
<proteinExistence type="predicted"/>
<comment type="caution">
    <text evidence="1">The sequence shown here is derived from an EMBL/GenBank/DDBJ whole genome shotgun (WGS) entry which is preliminary data.</text>
</comment>
<feature type="non-terminal residue" evidence="1">
    <location>
        <position position="80"/>
    </location>
</feature>
<keyword evidence="2" id="KW-1185">Reference proteome</keyword>
<sequence>MLVIHQKATAISALKGQQGKFWNVVFGGQHYFEMDTNSVRLATNAKNSVQITTSNHKRSRDSFLQQKIGGTNEKIWSDSQ</sequence>
<accession>A0ABU6ZSC3</accession>
<dbReference type="Proteomes" id="UP001341840">
    <property type="component" value="Unassembled WGS sequence"/>
</dbReference>
<name>A0ABU6ZSC3_9FABA</name>
<protein>
    <submittedName>
        <fullName evidence="1">Uncharacterized protein</fullName>
    </submittedName>
</protein>
<reference evidence="1 2" key="1">
    <citation type="journal article" date="2023" name="Plants (Basel)">
        <title>Bridging the Gap: Combining Genomics and Transcriptomics Approaches to Understand Stylosanthes scabra, an Orphan Legume from the Brazilian Caatinga.</title>
        <authorList>
            <person name="Ferreira-Neto J.R.C."/>
            <person name="da Silva M.D."/>
            <person name="Binneck E."/>
            <person name="de Melo N.F."/>
            <person name="da Silva R.H."/>
            <person name="de Melo A.L.T.M."/>
            <person name="Pandolfi V."/>
            <person name="Bustamante F.O."/>
            <person name="Brasileiro-Vidal A.C."/>
            <person name="Benko-Iseppon A.M."/>
        </authorList>
    </citation>
    <scope>NUCLEOTIDE SEQUENCE [LARGE SCALE GENOMIC DNA]</scope>
    <source>
        <tissue evidence="1">Leaves</tissue>
    </source>
</reference>
<evidence type="ECO:0000313" key="2">
    <source>
        <dbReference type="Proteomes" id="UP001341840"/>
    </source>
</evidence>